<sequence length="90" mass="10538">MDLTVLSEQQLQQFVRIVAEDFKIKYKTLQRLHDKEAENTVSTIKAIENSQKNVRLESKNISDNFSILYNQCNQQCCNNKDKLCKLCIIK</sequence>
<proteinExistence type="predicted"/>
<feature type="non-terminal residue" evidence="1">
    <location>
        <position position="90"/>
    </location>
</feature>
<accession>A0A238BQP5</accession>
<organism evidence="1 2">
    <name type="scientific">Onchocerca flexuosa</name>
    <dbReference type="NCBI Taxonomy" id="387005"/>
    <lineage>
        <taxon>Eukaryota</taxon>
        <taxon>Metazoa</taxon>
        <taxon>Ecdysozoa</taxon>
        <taxon>Nematoda</taxon>
        <taxon>Chromadorea</taxon>
        <taxon>Rhabditida</taxon>
        <taxon>Spirurina</taxon>
        <taxon>Spiruromorpha</taxon>
        <taxon>Filarioidea</taxon>
        <taxon>Onchocercidae</taxon>
        <taxon>Onchocerca</taxon>
    </lineage>
</organism>
<dbReference type="AlphaFoldDB" id="A0A238BQP5"/>
<evidence type="ECO:0000313" key="2">
    <source>
        <dbReference type="Proteomes" id="UP000242913"/>
    </source>
</evidence>
<dbReference type="Proteomes" id="UP000242913">
    <property type="component" value="Unassembled WGS sequence"/>
</dbReference>
<protein>
    <submittedName>
        <fullName evidence="1">Uncharacterized protein</fullName>
    </submittedName>
</protein>
<reference evidence="1 2" key="1">
    <citation type="submission" date="2015-12" db="EMBL/GenBank/DDBJ databases">
        <title>Draft genome of the nematode, Onchocerca flexuosa.</title>
        <authorList>
            <person name="Mitreva M."/>
        </authorList>
    </citation>
    <scope>NUCLEOTIDE SEQUENCE [LARGE SCALE GENOMIC DNA]</scope>
    <source>
        <strain evidence="1">Red Deer</strain>
    </source>
</reference>
<name>A0A238BQP5_9BILA</name>
<evidence type="ECO:0000313" key="1">
    <source>
        <dbReference type="EMBL" id="OZC07709.1"/>
    </source>
</evidence>
<keyword evidence="2" id="KW-1185">Reference proteome</keyword>
<dbReference type="EMBL" id="KZ270024">
    <property type="protein sequence ID" value="OZC07709.1"/>
    <property type="molecule type" value="Genomic_DNA"/>
</dbReference>
<gene>
    <name evidence="1" type="ORF">X798_05264</name>
</gene>